<protein>
    <submittedName>
        <fullName evidence="1">DUF4160 domain-containing protein</fullName>
    </submittedName>
</protein>
<dbReference type="Proteomes" id="UP001595906">
    <property type="component" value="Unassembled WGS sequence"/>
</dbReference>
<evidence type="ECO:0000313" key="1">
    <source>
        <dbReference type="EMBL" id="MFC4232865.1"/>
    </source>
</evidence>
<accession>A0ABV8Q054</accession>
<proteinExistence type="predicted"/>
<sequence length="79" mass="9654">MPTLLLIDGFRFFFYSNENNEPIHVHVTKGNADGKIWLEPTIEIAYMHEFNNKEIKDIMWHVQKNFEQFKTRWNDYFSK</sequence>
<reference evidence="2" key="1">
    <citation type="journal article" date="2019" name="Int. J. Syst. Evol. Microbiol.">
        <title>The Global Catalogue of Microorganisms (GCM) 10K type strain sequencing project: providing services to taxonomists for standard genome sequencing and annotation.</title>
        <authorList>
            <consortium name="The Broad Institute Genomics Platform"/>
            <consortium name="The Broad Institute Genome Sequencing Center for Infectious Disease"/>
            <person name="Wu L."/>
            <person name="Ma J."/>
        </authorList>
    </citation>
    <scope>NUCLEOTIDE SEQUENCE [LARGE SCALE GENOMIC DNA]</scope>
    <source>
        <strain evidence="2">CECT 8010</strain>
    </source>
</reference>
<evidence type="ECO:0000313" key="2">
    <source>
        <dbReference type="Proteomes" id="UP001595906"/>
    </source>
</evidence>
<organism evidence="1 2">
    <name type="scientific">Parasediminibacterium paludis</name>
    <dbReference type="NCBI Taxonomy" id="908966"/>
    <lineage>
        <taxon>Bacteria</taxon>
        <taxon>Pseudomonadati</taxon>
        <taxon>Bacteroidota</taxon>
        <taxon>Chitinophagia</taxon>
        <taxon>Chitinophagales</taxon>
        <taxon>Chitinophagaceae</taxon>
        <taxon>Parasediminibacterium</taxon>
    </lineage>
</organism>
<dbReference type="EMBL" id="JBHSDC010000027">
    <property type="protein sequence ID" value="MFC4232865.1"/>
    <property type="molecule type" value="Genomic_DNA"/>
</dbReference>
<dbReference type="InterPro" id="IPR025427">
    <property type="entry name" value="DUF4160"/>
</dbReference>
<comment type="caution">
    <text evidence="1">The sequence shown here is derived from an EMBL/GenBank/DDBJ whole genome shotgun (WGS) entry which is preliminary data.</text>
</comment>
<keyword evidence="2" id="KW-1185">Reference proteome</keyword>
<dbReference type="RefSeq" id="WP_379014885.1">
    <property type="nucleotide sequence ID" value="NZ_JBHSDC010000027.1"/>
</dbReference>
<gene>
    <name evidence="1" type="ORF">ACFOW1_13265</name>
</gene>
<name>A0ABV8Q054_9BACT</name>
<dbReference type="Pfam" id="PF13711">
    <property type="entry name" value="DUF4160"/>
    <property type="match status" value="1"/>
</dbReference>